<dbReference type="KEGG" id="bsed:DN745_01715"/>
<evidence type="ECO:0000259" key="2">
    <source>
        <dbReference type="SMART" id="SM00050"/>
    </source>
</evidence>
<feature type="domain" description="Disintegrin" evidence="2">
    <location>
        <begin position="24"/>
        <end position="96"/>
    </location>
</feature>
<organism evidence="3 4">
    <name type="scientific">Bradymonas sediminis</name>
    <dbReference type="NCBI Taxonomy" id="1548548"/>
    <lineage>
        <taxon>Bacteria</taxon>
        <taxon>Deltaproteobacteria</taxon>
        <taxon>Bradymonadales</taxon>
        <taxon>Bradymonadaceae</taxon>
        <taxon>Bradymonas</taxon>
    </lineage>
</organism>
<dbReference type="InterPro" id="IPR036436">
    <property type="entry name" value="Disintegrin_dom_sf"/>
</dbReference>
<dbReference type="AlphaFoldDB" id="A0A2Z4FHC3"/>
<reference evidence="3 4" key="1">
    <citation type="submission" date="2018-06" db="EMBL/GenBank/DDBJ databases">
        <title>Lujinxingia sediminis gen. nov. sp. nov., a new facultative anaerobic member of the class Deltaproteobacteria, and proposal of Lujinxingaceae fam. nov.</title>
        <authorList>
            <person name="Guo L.-Y."/>
            <person name="Li C.-M."/>
            <person name="Wang S."/>
            <person name="Du Z.-J."/>
        </authorList>
    </citation>
    <scope>NUCLEOTIDE SEQUENCE [LARGE SCALE GENOMIC DNA]</scope>
    <source>
        <strain evidence="3 4">FA350</strain>
    </source>
</reference>
<dbReference type="EMBL" id="CP030032">
    <property type="protein sequence ID" value="AWV88118.1"/>
    <property type="molecule type" value="Genomic_DNA"/>
</dbReference>
<gene>
    <name evidence="3" type="ORF">DN745_01715</name>
</gene>
<name>A0A2Z4FHC3_9DELT</name>
<keyword evidence="4" id="KW-1185">Reference proteome</keyword>
<sequence length="368" mass="38957">MGPGCALIDGTSGNSSPEADAGPDTSEPDLIGSACADDAQCSAASGPCSVATCEQGRCALSPATAGTVCRESAGGLCDEAQTCDGSSLDCPPPVASAAYCTLPRPIQYSGEGLNLKLDLVELDDNANTTAQVPPRASVKLRIKGSWSPTEPGDARNAQFYVGIADQTSTCLSYGPTENEFDETWEFDAPYETGTYVINLRARRDQRCDFTRSVSDASFRDNSLAVLVVAESGPPTLADMPLRVSLDAHNLVYNHISLDDTEARVATVSPGAEVALEVETKWRPYCMGCYAQAYVGMNNVFTQCLGSNDVSSVSKQHRTTFNAPTKPGVYIINSTSTEVYTTDCPDEPQVFPTHFDSNSVGTLIVKPAP</sequence>
<accession>A0A2Z4FHC3</accession>
<evidence type="ECO:0000313" key="4">
    <source>
        <dbReference type="Proteomes" id="UP000249799"/>
    </source>
</evidence>
<evidence type="ECO:0000256" key="1">
    <source>
        <dbReference type="SAM" id="MobiDB-lite"/>
    </source>
</evidence>
<evidence type="ECO:0000313" key="3">
    <source>
        <dbReference type="EMBL" id="AWV88118.1"/>
    </source>
</evidence>
<proteinExistence type="predicted"/>
<dbReference type="InterPro" id="IPR001762">
    <property type="entry name" value="Disintegrin_dom"/>
</dbReference>
<dbReference type="SUPFAM" id="SSF57552">
    <property type="entry name" value="Blood coagulation inhibitor (disintegrin)"/>
    <property type="match status" value="1"/>
</dbReference>
<dbReference type="Proteomes" id="UP000249799">
    <property type="component" value="Chromosome"/>
</dbReference>
<protein>
    <recommendedName>
        <fullName evidence="2">Disintegrin domain-containing protein</fullName>
    </recommendedName>
</protein>
<dbReference type="SMART" id="SM00050">
    <property type="entry name" value="DISIN"/>
    <property type="match status" value="1"/>
</dbReference>
<feature type="region of interest" description="Disordered" evidence="1">
    <location>
        <begin position="1"/>
        <end position="29"/>
    </location>
</feature>
<dbReference type="RefSeq" id="WP_111331577.1">
    <property type="nucleotide sequence ID" value="NZ_CP030032.1"/>
</dbReference>
<dbReference type="OrthoDB" id="5525440at2"/>